<evidence type="ECO:0000256" key="6">
    <source>
        <dbReference type="ARBA" id="ARBA00022989"/>
    </source>
</evidence>
<dbReference type="Proteomes" id="UP001497644">
    <property type="component" value="Chromosome 1"/>
</dbReference>
<evidence type="ECO:0000256" key="2">
    <source>
        <dbReference type="ARBA" id="ARBA00007104"/>
    </source>
</evidence>
<accession>A0AAV2N303</accession>
<evidence type="ECO:0000256" key="7">
    <source>
        <dbReference type="ARBA" id="ARBA00023136"/>
    </source>
</evidence>
<comment type="subcellular location">
    <subcellularLocation>
        <location evidence="1 8">Membrane</location>
        <topology evidence="1 8">Single-pass type I membrane protein</topology>
    </subcellularLocation>
</comment>
<feature type="transmembrane region" description="Helical" evidence="9">
    <location>
        <begin position="6"/>
        <end position="25"/>
    </location>
</feature>
<dbReference type="EMBL" id="OZ034824">
    <property type="protein sequence ID" value="CAL1673633.1"/>
    <property type="molecule type" value="Genomic_DNA"/>
</dbReference>
<keyword evidence="5" id="KW-0732">Signal</keyword>
<dbReference type="AlphaFoldDB" id="A0AAV2N303"/>
<keyword evidence="3" id="KW-0217">Developmental protein</keyword>
<evidence type="ECO:0000259" key="10">
    <source>
        <dbReference type="PROSITE" id="PS50866"/>
    </source>
</evidence>
<evidence type="ECO:0000256" key="4">
    <source>
        <dbReference type="ARBA" id="ARBA00022692"/>
    </source>
</evidence>
<keyword evidence="7 9" id="KW-0472">Membrane</keyword>
<evidence type="ECO:0000313" key="12">
    <source>
        <dbReference type="Proteomes" id="UP001497644"/>
    </source>
</evidence>
<name>A0AAV2N303_9HYME</name>
<dbReference type="InterPro" id="IPR009038">
    <property type="entry name" value="GOLD_dom"/>
</dbReference>
<dbReference type="SMART" id="SM01190">
    <property type="entry name" value="EMP24_GP25L"/>
    <property type="match status" value="1"/>
</dbReference>
<dbReference type="PANTHER" id="PTHR22811">
    <property type="entry name" value="TRANSMEMBRANE EMP24 DOMAIN-CONTAINING PROTEIN"/>
    <property type="match status" value="1"/>
</dbReference>
<organism evidence="11 12">
    <name type="scientific">Lasius platythorax</name>
    <dbReference type="NCBI Taxonomy" id="488582"/>
    <lineage>
        <taxon>Eukaryota</taxon>
        <taxon>Metazoa</taxon>
        <taxon>Ecdysozoa</taxon>
        <taxon>Arthropoda</taxon>
        <taxon>Hexapoda</taxon>
        <taxon>Insecta</taxon>
        <taxon>Pterygota</taxon>
        <taxon>Neoptera</taxon>
        <taxon>Endopterygota</taxon>
        <taxon>Hymenoptera</taxon>
        <taxon>Apocrita</taxon>
        <taxon>Aculeata</taxon>
        <taxon>Formicoidea</taxon>
        <taxon>Formicidae</taxon>
        <taxon>Formicinae</taxon>
        <taxon>Lasius</taxon>
        <taxon>Lasius</taxon>
    </lineage>
</organism>
<keyword evidence="6 9" id="KW-1133">Transmembrane helix</keyword>
<sequence>MLKHGSIFVVFLCVLNFGTGLYFHIGETERKCFIEEIPDDTTVLVYYKVELYDPKSEDFMPSSPGIGMHVEVKDPDNKPILSRVYSSAGRISFTSHTPGEHVICLYSNSTAWFSGTQLRVHLDIQVGEYTIDHDTVARNKMVSELQLRRIRQFLGQVGQITKEQNYQRYREERFRQTSESTHRRVFWWSLTQTVIVLIMGAWQMRHLKSFFEAKKLV</sequence>
<gene>
    <name evidence="11" type="ORF">LPLAT_LOCUS484</name>
</gene>
<protein>
    <recommendedName>
        <fullName evidence="10">GOLD domain-containing protein</fullName>
    </recommendedName>
</protein>
<keyword evidence="4 8" id="KW-0812">Transmembrane</keyword>
<evidence type="ECO:0000313" key="11">
    <source>
        <dbReference type="EMBL" id="CAL1673633.1"/>
    </source>
</evidence>
<evidence type="ECO:0000256" key="8">
    <source>
        <dbReference type="RuleBase" id="RU003827"/>
    </source>
</evidence>
<keyword evidence="12" id="KW-1185">Reference proteome</keyword>
<reference evidence="11 12" key="1">
    <citation type="submission" date="2024-04" db="EMBL/GenBank/DDBJ databases">
        <authorList>
            <consortium name="Molecular Ecology Group"/>
        </authorList>
    </citation>
    <scope>NUCLEOTIDE SEQUENCE [LARGE SCALE GENOMIC DNA]</scope>
</reference>
<evidence type="ECO:0000256" key="9">
    <source>
        <dbReference type="SAM" id="Phobius"/>
    </source>
</evidence>
<evidence type="ECO:0000256" key="5">
    <source>
        <dbReference type="ARBA" id="ARBA00022729"/>
    </source>
</evidence>
<evidence type="ECO:0000256" key="3">
    <source>
        <dbReference type="ARBA" id="ARBA00022473"/>
    </source>
</evidence>
<comment type="similarity">
    <text evidence="2 8">Belongs to the EMP24/GP25L family.</text>
</comment>
<dbReference type="GO" id="GO:0016020">
    <property type="term" value="C:membrane"/>
    <property type="evidence" value="ECO:0007669"/>
    <property type="project" value="UniProtKB-SubCell"/>
</dbReference>
<evidence type="ECO:0000256" key="1">
    <source>
        <dbReference type="ARBA" id="ARBA00004479"/>
    </source>
</evidence>
<dbReference type="InterPro" id="IPR015720">
    <property type="entry name" value="Emp24-like"/>
</dbReference>
<feature type="transmembrane region" description="Helical" evidence="9">
    <location>
        <begin position="185"/>
        <end position="204"/>
    </location>
</feature>
<proteinExistence type="inferred from homology"/>
<dbReference type="Pfam" id="PF01105">
    <property type="entry name" value="EMP24_GP25L"/>
    <property type="match status" value="1"/>
</dbReference>
<dbReference type="PROSITE" id="PS50866">
    <property type="entry name" value="GOLD"/>
    <property type="match status" value="1"/>
</dbReference>
<feature type="domain" description="GOLD" evidence="10">
    <location>
        <begin position="30"/>
        <end position="126"/>
    </location>
</feature>